<proteinExistence type="predicted"/>
<dbReference type="PANTHER" id="PTHR33450:SF31">
    <property type="entry name" value="EMB|CAB67623.1"/>
    <property type="match status" value="1"/>
</dbReference>
<comment type="caution">
    <text evidence="1">The sequence shown here is derived from an EMBL/GenBank/DDBJ whole genome shotgun (WGS) entry which is preliminary data.</text>
</comment>
<dbReference type="EMBL" id="JBBPBM010000085">
    <property type="protein sequence ID" value="KAK8510470.1"/>
    <property type="molecule type" value="Genomic_DNA"/>
</dbReference>
<dbReference type="Pfam" id="PF05553">
    <property type="entry name" value="DUF761"/>
    <property type="match status" value="1"/>
</dbReference>
<evidence type="ECO:0000313" key="1">
    <source>
        <dbReference type="EMBL" id="KAK8510470.1"/>
    </source>
</evidence>
<organism evidence="1 2">
    <name type="scientific">Hibiscus sabdariffa</name>
    <name type="common">roselle</name>
    <dbReference type="NCBI Taxonomy" id="183260"/>
    <lineage>
        <taxon>Eukaryota</taxon>
        <taxon>Viridiplantae</taxon>
        <taxon>Streptophyta</taxon>
        <taxon>Embryophyta</taxon>
        <taxon>Tracheophyta</taxon>
        <taxon>Spermatophyta</taxon>
        <taxon>Magnoliopsida</taxon>
        <taxon>eudicotyledons</taxon>
        <taxon>Gunneridae</taxon>
        <taxon>Pentapetalae</taxon>
        <taxon>rosids</taxon>
        <taxon>malvids</taxon>
        <taxon>Malvales</taxon>
        <taxon>Malvaceae</taxon>
        <taxon>Malvoideae</taxon>
        <taxon>Hibiscus</taxon>
    </lineage>
</organism>
<dbReference type="InterPro" id="IPR008480">
    <property type="entry name" value="DUF761_pln"/>
</dbReference>
<gene>
    <name evidence="1" type="ORF">V6N12_055317</name>
</gene>
<sequence>MKNKASVFVKQMISCLLASSIAKAKSMAAKGKLNAAKARLIMLTLWKSKKAVFLGSITNKIQGLLGDKESNQEQLQEQSKAIVLYSYDLASNYGDDEEKYPDLTHSLFEEDLETEGGSIVEMVRKSREEGEDFRLEDEIDHVADLFITRFYKQMRLQKLLSFKRYQEMMQRSL</sequence>
<dbReference type="Proteomes" id="UP001472677">
    <property type="component" value="Unassembled WGS sequence"/>
</dbReference>
<name>A0ABR2BTN9_9ROSI</name>
<reference evidence="1 2" key="1">
    <citation type="journal article" date="2024" name="G3 (Bethesda)">
        <title>Genome assembly of Hibiscus sabdariffa L. provides insights into metabolisms of medicinal natural products.</title>
        <authorList>
            <person name="Kim T."/>
        </authorList>
    </citation>
    <scope>NUCLEOTIDE SEQUENCE [LARGE SCALE GENOMIC DNA]</scope>
    <source>
        <strain evidence="1">TK-2024</strain>
        <tissue evidence="1">Old leaves</tissue>
    </source>
</reference>
<accession>A0ABR2BTN9</accession>
<keyword evidence="2" id="KW-1185">Reference proteome</keyword>
<evidence type="ECO:0000313" key="2">
    <source>
        <dbReference type="Proteomes" id="UP001472677"/>
    </source>
</evidence>
<protein>
    <recommendedName>
        <fullName evidence="3">DUF761 domain-containing protein</fullName>
    </recommendedName>
</protein>
<dbReference type="PANTHER" id="PTHR33450">
    <property type="entry name" value="EMB|CAB67623.1-RELATED"/>
    <property type="match status" value="1"/>
</dbReference>
<evidence type="ECO:0008006" key="3">
    <source>
        <dbReference type="Google" id="ProtNLM"/>
    </source>
</evidence>